<dbReference type="Pfam" id="PF00703">
    <property type="entry name" value="Glyco_hydro_2"/>
    <property type="match status" value="1"/>
</dbReference>
<evidence type="ECO:0000259" key="6">
    <source>
        <dbReference type="Pfam" id="PF02837"/>
    </source>
</evidence>
<evidence type="ECO:0000313" key="7">
    <source>
        <dbReference type="EMBL" id="SEF73253.1"/>
    </source>
</evidence>
<dbReference type="Pfam" id="PF02836">
    <property type="entry name" value="Glyco_hydro_2_C"/>
    <property type="match status" value="1"/>
</dbReference>
<keyword evidence="3" id="KW-0326">Glycosidase</keyword>
<reference evidence="7 8" key="1">
    <citation type="submission" date="2016-10" db="EMBL/GenBank/DDBJ databases">
        <authorList>
            <person name="de Groot N.N."/>
        </authorList>
    </citation>
    <scope>NUCLEOTIDE SEQUENCE [LARGE SCALE GENOMIC DNA]</scope>
    <source>
        <strain evidence="7 8">DSM 22489</strain>
    </source>
</reference>
<evidence type="ECO:0000256" key="2">
    <source>
        <dbReference type="ARBA" id="ARBA00022801"/>
    </source>
</evidence>
<evidence type="ECO:0000256" key="3">
    <source>
        <dbReference type="ARBA" id="ARBA00023295"/>
    </source>
</evidence>
<feature type="domain" description="Glycosyl hydrolases family 2 sugar binding" evidence="6">
    <location>
        <begin position="95"/>
        <end position="251"/>
    </location>
</feature>
<dbReference type="InterPro" id="IPR017853">
    <property type="entry name" value="GH"/>
</dbReference>
<dbReference type="InterPro" id="IPR006104">
    <property type="entry name" value="Glyco_hydro_2_N"/>
</dbReference>
<dbReference type="SUPFAM" id="SSF49303">
    <property type="entry name" value="beta-Galactosidase/glucuronidase domain"/>
    <property type="match status" value="1"/>
</dbReference>
<dbReference type="GO" id="GO:0005975">
    <property type="term" value="P:carbohydrate metabolic process"/>
    <property type="evidence" value="ECO:0007669"/>
    <property type="project" value="InterPro"/>
</dbReference>
<keyword evidence="2" id="KW-0378">Hydrolase</keyword>
<organism evidence="7 8">
    <name type="scientific">Bryocella elongata</name>
    <dbReference type="NCBI Taxonomy" id="863522"/>
    <lineage>
        <taxon>Bacteria</taxon>
        <taxon>Pseudomonadati</taxon>
        <taxon>Acidobacteriota</taxon>
        <taxon>Terriglobia</taxon>
        <taxon>Terriglobales</taxon>
        <taxon>Acidobacteriaceae</taxon>
        <taxon>Bryocella</taxon>
    </lineage>
</organism>
<dbReference type="OrthoDB" id="9762066at2"/>
<dbReference type="SUPFAM" id="SSF49785">
    <property type="entry name" value="Galactose-binding domain-like"/>
    <property type="match status" value="1"/>
</dbReference>
<feature type="domain" description="Glycoside hydrolase family 2 catalytic" evidence="5">
    <location>
        <begin position="356"/>
        <end position="585"/>
    </location>
</feature>
<dbReference type="Proteomes" id="UP000236728">
    <property type="component" value="Unassembled WGS sequence"/>
</dbReference>
<evidence type="ECO:0000259" key="5">
    <source>
        <dbReference type="Pfam" id="PF02836"/>
    </source>
</evidence>
<dbReference type="GO" id="GO:0004553">
    <property type="term" value="F:hydrolase activity, hydrolyzing O-glycosyl compounds"/>
    <property type="evidence" value="ECO:0007669"/>
    <property type="project" value="InterPro"/>
</dbReference>
<feature type="domain" description="Glycoside hydrolase family 2 immunoglobulin-like beta-sandwich" evidence="4">
    <location>
        <begin position="275"/>
        <end position="354"/>
    </location>
</feature>
<dbReference type="InterPro" id="IPR006102">
    <property type="entry name" value="Ig-like_GH2"/>
</dbReference>
<gene>
    <name evidence="7" type="ORF">SAMN05421819_0983</name>
</gene>
<dbReference type="Pfam" id="PF02837">
    <property type="entry name" value="Glyco_hydro_2_N"/>
    <property type="match status" value="1"/>
</dbReference>
<name>A0A1H5UDT0_9BACT</name>
<comment type="similarity">
    <text evidence="1">Belongs to the glycosyl hydrolase 2 family.</text>
</comment>
<dbReference type="PRINTS" id="PR00132">
    <property type="entry name" value="GLHYDRLASE2"/>
</dbReference>
<dbReference type="PANTHER" id="PTHR42732:SF1">
    <property type="entry name" value="BETA-MANNOSIDASE"/>
    <property type="match status" value="1"/>
</dbReference>
<evidence type="ECO:0000313" key="8">
    <source>
        <dbReference type="Proteomes" id="UP000236728"/>
    </source>
</evidence>
<dbReference type="Gene3D" id="2.60.40.10">
    <property type="entry name" value="Immunoglobulins"/>
    <property type="match status" value="1"/>
</dbReference>
<dbReference type="RefSeq" id="WP_160114993.1">
    <property type="nucleotide sequence ID" value="NZ_FNVA01000001.1"/>
</dbReference>
<dbReference type="Gene3D" id="2.60.120.260">
    <property type="entry name" value="Galactose-binding domain-like"/>
    <property type="match status" value="1"/>
</dbReference>
<dbReference type="EMBL" id="FNVA01000001">
    <property type="protein sequence ID" value="SEF73253.1"/>
    <property type="molecule type" value="Genomic_DNA"/>
</dbReference>
<evidence type="ECO:0000256" key="1">
    <source>
        <dbReference type="ARBA" id="ARBA00007401"/>
    </source>
</evidence>
<dbReference type="InterPro" id="IPR051913">
    <property type="entry name" value="GH2_Domain-Containing"/>
</dbReference>
<dbReference type="InterPro" id="IPR006103">
    <property type="entry name" value="Glyco_hydro_2_cat"/>
</dbReference>
<keyword evidence="8" id="KW-1185">Reference proteome</keyword>
<dbReference type="InterPro" id="IPR036156">
    <property type="entry name" value="Beta-gal/glucu_dom_sf"/>
</dbReference>
<dbReference type="AlphaFoldDB" id="A0A1H5UDT0"/>
<dbReference type="InterPro" id="IPR008979">
    <property type="entry name" value="Galactose-bd-like_sf"/>
</dbReference>
<dbReference type="Gene3D" id="3.20.20.80">
    <property type="entry name" value="Glycosidases"/>
    <property type="match status" value="1"/>
</dbReference>
<dbReference type="PANTHER" id="PTHR42732">
    <property type="entry name" value="BETA-GALACTOSIDASE"/>
    <property type="match status" value="1"/>
</dbReference>
<evidence type="ECO:0000259" key="4">
    <source>
        <dbReference type="Pfam" id="PF00703"/>
    </source>
</evidence>
<protein>
    <submittedName>
        <fullName evidence="7">Beta-glucuronidase</fullName>
    </submittedName>
</protein>
<dbReference type="InterPro" id="IPR013783">
    <property type="entry name" value="Ig-like_fold"/>
</dbReference>
<dbReference type="SUPFAM" id="SSF51445">
    <property type="entry name" value="(Trans)glycosidases"/>
    <property type="match status" value="1"/>
</dbReference>
<proteinExistence type="inferred from homology"/>
<dbReference type="InterPro" id="IPR006101">
    <property type="entry name" value="Glyco_hydro_2"/>
</dbReference>
<sequence length="752" mass="83545">MTEPATTQMRGTFDVKVTAPADATSMCIYVDGVQTSELTNAYAIATKNSPVWQTVVSTTWFHPGWHTLRVVAVTDHGQMELSRRVQFAEGASADSLNGAWRFASADDLAVGAMQGEHPTVVDAAFRDEAWKQVLVPNSIDAVDSRWMRDQGLLGTYRRMFVVQATKDELYLHTESCFWSCRYFVNGKEVGNAQGGYLPRRMRITAAVHPGVNSLAVIVDSRASTMGVFNRLRYYYWNYSGLLQSISLEHMPKAAVTEFRAQGAANGDLTLYPFGANASGVSAQLHAEVEVLDEHGGTALKSTHVFTIPAGQSEMEPLQLHLDAPKLWDLEAPHRYTVRLTFSDGRTLEERTGFRDIRIQDGDLMLNGKPVLGLQGFDRHGDYPGLGKSQPDGLADREIKQLHDKGYRIFRPAHYPTTTAELDAADKYGMLVLEEINVTGLSGTELASPEVLAFAHGQLERLIARDRSHPSIFAWSVGNENRTDQPGSDVYVRDVIGYGKSLDATRPFTEVSAQLRHDICYAWMDFLAVNIYAGWYEPKFSDVVTELDELEKYAPHKPVVITEYGAEAVANRMGLGKGTEYYQALTVDQHNRLLKNRAHFIGKMYWTSTEFVVGPKWDGGNPNPVPPFHTKGLLTYYRQPKLGWRVMFSPIEMDAIGAISVSGALPKQHKVRIVLRNREDHAVQGRFLITAPDGATTSVEDMPFALAPKGEMELAFDLTFNKVSAKSGNYGMVRAVVDDDTEALPVPLQIEVK</sequence>
<accession>A0A1H5UDT0</accession>